<dbReference type="OrthoDB" id="6407976at2759"/>
<organism evidence="1 2">
    <name type="scientific">Trichonephila clavata</name>
    <name type="common">Joro spider</name>
    <name type="synonym">Nephila clavata</name>
    <dbReference type="NCBI Taxonomy" id="2740835"/>
    <lineage>
        <taxon>Eukaryota</taxon>
        <taxon>Metazoa</taxon>
        <taxon>Ecdysozoa</taxon>
        <taxon>Arthropoda</taxon>
        <taxon>Chelicerata</taxon>
        <taxon>Arachnida</taxon>
        <taxon>Araneae</taxon>
        <taxon>Araneomorphae</taxon>
        <taxon>Entelegynae</taxon>
        <taxon>Araneoidea</taxon>
        <taxon>Nephilidae</taxon>
        <taxon>Trichonephila</taxon>
    </lineage>
</organism>
<evidence type="ECO:0000313" key="2">
    <source>
        <dbReference type="Proteomes" id="UP000887116"/>
    </source>
</evidence>
<accession>A0A8X6L6C5</accession>
<proteinExistence type="predicted"/>
<evidence type="ECO:0000313" key="1">
    <source>
        <dbReference type="EMBL" id="GFQ95478.1"/>
    </source>
</evidence>
<dbReference type="InterPro" id="IPR027417">
    <property type="entry name" value="P-loop_NTPase"/>
</dbReference>
<name>A0A8X6L6C5_TRICU</name>
<dbReference type="Proteomes" id="UP000887116">
    <property type="component" value="Unassembled WGS sequence"/>
</dbReference>
<gene>
    <name evidence="1" type="primary">AVEN_250090_1</name>
    <name evidence="1" type="ORF">TNCT_171701</name>
</gene>
<reference evidence="1" key="1">
    <citation type="submission" date="2020-07" db="EMBL/GenBank/DDBJ databases">
        <title>Multicomponent nature underlies the extraordinary mechanical properties of spider dragline silk.</title>
        <authorList>
            <person name="Kono N."/>
            <person name="Nakamura H."/>
            <person name="Mori M."/>
            <person name="Yoshida Y."/>
            <person name="Ohtoshi R."/>
            <person name="Malay A.D."/>
            <person name="Moran D.A.P."/>
            <person name="Tomita M."/>
            <person name="Numata K."/>
            <person name="Arakawa K."/>
        </authorList>
    </citation>
    <scope>NUCLEOTIDE SEQUENCE</scope>
</reference>
<dbReference type="AlphaFoldDB" id="A0A8X6L6C5"/>
<dbReference type="Gene3D" id="3.40.50.300">
    <property type="entry name" value="P-loop containing nucleotide triphosphate hydrolases"/>
    <property type="match status" value="1"/>
</dbReference>
<sequence length="169" mass="19157">MENQFYSNNVVINTTAEKNSTGKFESIELTDAIGFNKHINTLSNSQNILVDMLNEWFKEKKNTIILISGSPGSGKTYTVIETVEYLNVKVLKMAPTCRLAKNINGYTVHKAMKLNWLPNSVLQNIIDKIAKLEMNDDYIQTCLEISKPIFETNYVAHVLQILLLLMELG</sequence>
<keyword evidence="2" id="KW-1185">Reference proteome</keyword>
<dbReference type="Pfam" id="PF13245">
    <property type="entry name" value="AAA_19"/>
    <property type="match status" value="1"/>
</dbReference>
<protein>
    <submittedName>
        <fullName evidence="1">Uncharacterized protein</fullName>
    </submittedName>
</protein>
<dbReference type="EMBL" id="BMAO01034274">
    <property type="protein sequence ID" value="GFQ95478.1"/>
    <property type="molecule type" value="Genomic_DNA"/>
</dbReference>
<dbReference type="SUPFAM" id="SSF52540">
    <property type="entry name" value="P-loop containing nucleoside triphosphate hydrolases"/>
    <property type="match status" value="1"/>
</dbReference>
<comment type="caution">
    <text evidence="1">The sequence shown here is derived from an EMBL/GenBank/DDBJ whole genome shotgun (WGS) entry which is preliminary data.</text>
</comment>